<dbReference type="PANTHER" id="PTHR31001:SF40">
    <property type="entry name" value="ZN(II)2CYS6 TRANSCRIPTION FACTOR (EUROFUNG)"/>
    <property type="match status" value="1"/>
</dbReference>
<dbReference type="SUPFAM" id="SSF57701">
    <property type="entry name" value="Zn2/Cys6 DNA-binding domain"/>
    <property type="match status" value="1"/>
</dbReference>
<feature type="region of interest" description="Disordered" evidence="4">
    <location>
        <begin position="724"/>
        <end position="759"/>
    </location>
</feature>
<dbReference type="SMART" id="SM00066">
    <property type="entry name" value="GAL4"/>
    <property type="match status" value="1"/>
</dbReference>
<dbReference type="InterPro" id="IPR036864">
    <property type="entry name" value="Zn2-C6_fun-type_DNA-bd_sf"/>
</dbReference>
<dbReference type="InterPro" id="IPR001138">
    <property type="entry name" value="Zn2Cys6_DnaBD"/>
</dbReference>
<keyword evidence="7" id="KW-1185">Reference proteome</keyword>
<proteinExistence type="predicted"/>
<feature type="domain" description="Zn(2)-C6 fungal-type" evidence="5">
    <location>
        <begin position="49"/>
        <end position="78"/>
    </location>
</feature>
<reference evidence="6" key="1">
    <citation type="journal article" date="2020" name="Stud. Mycol.">
        <title>101 Dothideomycetes genomes: a test case for predicting lifestyles and emergence of pathogens.</title>
        <authorList>
            <person name="Haridas S."/>
            <person name="Albert R."/>
            <person name="Binder M."/>
            <person name="Bloem J."/>
            <person name="Labutti K."/>
            <person name="Salamov A."/>
            <person name="Andreopoulos B."/>
            <person name="Baker S."/>
            <person name="Barry K."/>
            <person name="Bills G."/>
            <person name="Bluhm B."/>
            <person name="Cannon C."/>
            <person name="Castanera R."/>
            <person name="Culley D."/>
            <person name="Daum C."/>
            <person name="Ezra D."/>
            <person name="Gonzalez J."/>
            <person name="Henrissat B."/>
            <person name="Kuo A."/>
            <person name="Liang C."/>
            <person name="Lipzen A."/>
            <person name="Lutzoni F."/>
            <person name="Magnuson J."/>
            <person name="Mondo S."/>
            <person name="Nolan M."/>
            <person name="Ohm R."/>
            <person name="Pangilinan J."/>
            <person name="Park H.-J."/>
            <person name="Ramirez L."/>
            <person name="Alfaro M."/>
            <person name="Sun H."/>
            <person name="Tritt A."/>
            <person name="Yoshinaga Y."/>
            <person name="Zwiers L.-H."/>
            <person name="Turgeon B."/>
            <person name="Goodwin S."/>
            <person name="Spatafora J."/>
            <person name="Crous P."/>
            <person name="Grigoriev I."/>
        </authorList>
    </citation>
    <scope>NUCLEOTIDE SEQUENCE</scope>
    <source>
        <strain evidence="6">CBS 130266</strain>
    </source>
</reference>
<evidence type="ECO:0000259" key="5">
    <source>
        <dbReference type="PROSITE" id="PS50048"/>
    </source>
</evidence>
<dbReference type="CDD" id="cd12148">
    <property type="entry name" value="fungal_TF_MHR"/>
    <property type="match status" value="1"/>
</dbReference>
<name>A0A9P4NXU3_9PEZI</name>
<comment type="subcellular location">
    <subcellularLocation>
        <location evidence="1">Nucleus</location>
    </subcellularLocation>
</comment>
<dbReference type="GO" id="GO:0000981">
    <property type="term" value="F:DNA-binding transcription factor activity, RNA polymerase II-specific"/>
    <property type="evidence" value="ECO:0007669"/>
    <property type="project" value="InterPro"/>
</dbReference>
<evidence type="ECO:0000256" key="4">
    <source>
        <dbReference type="SAM" id="MobiDB-lite"/>
    </source>
</evidence>
<evidence type="ECO:0000256" key="1">
    <source>
        <dbReference type="ARBA" id="ARBA00004123"/>
    </source>
</evidence>
<keyword evidence="3" id="KW-0539">Nucleus</keyword>
<feature type="compositionally biased region" description="Acidic residues" evidence="4">
    <location>
        <begin position="132"/>
        <end position="145"/>
    </location>
</feature>
<dbReference type="SMART" id="SM00906">
    <property type="entry name" value="Fungal_trans"/>
    <property type="match status" value="1"/>
</dbReference>
<accession>A0A9P4NXU3</accession>
<dbReference type="PROSITE" id="PS00463">
    <property type="entry name" value="ZN2_CY6_FUNGAL_1"/>
    <property type="match status" value="1"/>
</dbReference>
<dbReference type="EMBL" id="MU007019">
    <property type="protein sequence ID" value="KAF2433726.1"/>
    <property type="molecule type" value="Genomic_DNA"/>
</dbReference>
<protein>
    <recommendedName>
        <fullName evidence="5">Zn(2)-C6 fungal-type domain-containing protein</fullName>
    </recommendedName>
</protein>
<feature type="region of interest" description="Disordered" evidence="4">
    <location>
        <begin position="106"/>
        <end position="150"/>
    </location>
</feature>
<feature type="compositionally biased region" description="Basic and acidic residues" evidence="4">
    <location>
        <begin position="1"/>
        <end position="10"/>
    </location>
</feature>
<dbReference type="CDD" id="cd00067">
    <property type="entry name" value="GAL4"/>
    <property type="match status" value="1"/>
</dbReference>
<dbReference type="GO" id="GO:0003677">
    <property type="term" value="F:DNA binding"/>
    <property type="evidence" value="ECO:0007669"/>
    <property type="project" value="InterPro"/>
</dbReference>
<dbReference type="GO" id="GO:0008270">
    <property type="term" value="F:zinc ion binding"/>
    <property type="evidence" value="ECO:0007669"/>
    <property type="project" value="InterPro"/>
</dbReference>
<feature type="compositionally biased region" description="Polar residues" evidence="4">
    <location>
        <begin position="12"/>
        <end position="23"/>
    </location>
</feature>
<dbReference type="PANTHER" id="PTHR31001">
    <property type="entry name" value="UNCHARACTERIZED TRANSCRIPTIONAL REGULATORY PROTEIN"/>
    <property type="match status" value="1"/>
</dbReference>
<dbReference type="AlphaFoldDB" id="A0A9P4NXU3"/>
<feature type="compositionally biased region" description="Polar residues" evidence="4">
    <location>
        <begin position="730"/>
        <end position="742"/>
    </location>
</feature>
<evidence type="ECO:0000313" key="6">
    <source>
        <dbReference type="EMBL" id="KAF2433726.1"/>
    </source>
</evidence>
<dbReference type="Gene3D" id="4.10.240.10">
    <property type="entry name" value="Zn(2)-C6 fungal-type DNA-binding domain"/>
    <property type="match status" value="1"/>
</dbReference>
<keyword evidence="2" id="KW-0479">Metal-binding</keyword>
<evidence type="ECO:0000256" key="3">
    <source>
        <dbReference type="ARBA" id="ARBA00023242"/>
    </source>
</evidence>
<evidence type="ECO:0000256" key="2">
    <source>
        <dbReference type="ARBA" id="ARBA00022723"/>
    </source>
</evidence>
<evidence type="ECO:0000313" key="7">
    <source>
        <dbReference type="Proteomes" id="UP000800235"/>
    </source>
</evidence>
<dbReference type="OrthoDB" id="424974at2759"/>
<dbReference type="GO" id="GO:0005634">
    <property type="term" value="C:nucleus"/>
    <property type="evidence" value="ECO:0007669"/>
    <property type="project" value="UniProtKB-SubCell"/>
</dbReference>
<dbReference type="InterPro" id="IPR050613">
    <property type="entry name" value="Sec_Metabolite_Reg"/>
</dbReference>
<dbReference type="Pfam" id="PF00172">
    <property type="entry name" value="Zn_clus"/>
    <property type="match status" value="1"/>
</dbReference>
<dbReference type="Proteomes" id="UP000800235">
    <property type="component" value="Unassembled WGS sequence"/>
</dbReference>
<comment type="caution">
    <text evidence="6">The sequence shown here is derived from an EMBL/GenBank/DDBJ whole genome shotgun (WGS) entry which is preliminary data.</text>
</comment>
<dbReference type="Pfam" id="PF04082">
    <property type="entry name" value="Fungal_trans"/>
    <property type="match status" value="1"/>
</dbReference>
<dbReference type="PROSITE" id="PS50048">
    <property type="entry name" value="ZN2_CY6_FUNGAL_2"/>
    <property type="match status" value="1"/>
</dbReference>
<organism evidence="6 7">
    <name type="scientific">Tothia fuscella</name>
    <dbReference type="NCBI Taxonomy" id="1048955"/>
    <lineage>
        <taxon>Eukaryota</taxon>
        <taxon>Fungi</taxon>
        <taxon>Dikarya</taxon>
        <taxon>Ascomycota</taxon>
        <taxon>Pezizomycotina</taxon>
        <taxon>Dothideomycetes</taxon>
        <taxon>Pleosporomycetidae</taxon>
        <taxon>Venturiales</taxon>
        <taxon>Cylindrosympodiaceae</taxon>
        <taxon>Tothia</taxon>
    </lineage>
</organism>
<sequence>MDSELFHPRSQELPNQARESSISPIVRRPSNGHGPLPPRIRRRNRLITSCLECRRRKLKCNKSHPCSNCTKFVRDCVFLAPALDPASQLKLAEIKEKMGSLERTLEDDVARRGRSSSIASIGGLQMSGLSESSDDEPAGPEDEKDLEPTPLAFTDAAYYEDADDDLLDLGVQIGKMRLTERVGGFVRPKFSQEIAYVLNRAEDANGDVRTEFTSPVQPGMTTQEVILPGNEFLTPSSSFFFAPEPQSASFMAYLPSKNVADRLMGHYWASVHQMCRVVHRPSFERQYRFLWRQVQSGIEPPTSFQALFLATMLSAVTSMSEGDVLLQFGVEKKQLVDGFQTGSETALYRANFLRTTKLQTLQALVMYLIPLCRREVTRSHSALCGAAIRLAECMGLHRDGTHYSLEPVEVHVRRIIWYQLCFLDIRTCESTGPRPQIHREDFDTQFPLNVNDEDLESANPPIVDSEKWTDMTMSRLRFEINEMHRFLWMERPRLERKKTTLTAVLSKVQQFINGLDKRFMPMFDKETPVHNMALITYKLLTLRMHVMVLHRYSSNHNRKMPERLRKILLTSGVQQVECAIMIETAPSLRPWSWYCGALHQYHTALLLLSELYATDVRYHEDRIWTCLDYVFEINAQLPRIEKSRLILREVIQKTEIYQSLRRVRAPKELEEHMAETVVSKMRTLSPEMPTAPVASGTGNLQRSAEYRLFNPNIADHAYYAPPHGIHPVPTASTTSPQGSDANGQDFGGQGASLGSSTSPGDLDIDWNEWDKLFPPDLKLNDLVPLPDFQFSTHFHPIPM</sequence>
<gene>
    <name evidence="6" type="ORF">EJ08DRAFT_38324</name>
</gene>
<dbReference type="GO" id="GO:0006351">
    <property type="term" value="P:DNA-templated transcription"/>
    <property type="evidence" value="ECO:0007669"/>
    <property type="project" value="InterPro"/>
</dbReference>
<dbReference type="InterPro" id="IPR007219">
    <property type="entry name" value="XnlR_reg_dom"/>
</dbReference>
<feature type="region of interest" description="Disordered" evidence="4">
    <location>
        <begin position="1"/>
        <end position="40"/>
    </location>
</feature>